<dbReference type="InParanoid" id="A0A5J5F722"/>
<dbReference type="AlphaFoldDB" id="A0A5J5F722"/>
<evidence type="ECO:0000313" key="2">
    <source>
        <dbReference type="Proteomes" id="UP000326924"/>
    </source>
</evidence>
<accession>A0A5J5F722</accession>
<keyword evidence="2" id="KW-1185">Reference proteome</keyword>
<protein>
    <submittedName>
        <fullName evidence="1">Uncharacterized protein</fullName>
    </submittedName>
</protein>
<evidence type="ECO:0000313" key="1">
    <source>
        <dbReference type="EMBL" id="KAA8912340.1"/>
    </source>
</evidence>
<reference evidence="1 2" key="1">
    <citation type="submission" date="2019-09" db="EMBL/GenBank/DDBJ databases">
        <title>Draft genome of the ectomycorrhizal ascomycete Sphaerosporella brunnea.</title>
        <authorList>
            <consortium name="DOE Joint Genome Institute"/>
            <person name="Benucci G.M."/>
            <person name="Marozzi G."/>
            <person name="Antonielli L."/>
            <person name="Sanchez S."/>
            <person name="Marco P."/>
            <person name="Wang X."/>
            <person name="Falini L.B."/>
            <person name="Barry K."/>
            <person name="Haridas S."/>
            <person name="Lipzen A."/>
            <person name="Labutti K."/>
            <person name="Grigoriev I.V."/>
            <person name="Murat C."/>
            <person name="Martin F."/>
            <person name="Albertini E."/>
            <person name="Donnini D."/>
            <person name="Bonito G."/>
        </authorList>
    </citation>
    <scope>NUCLEOTIDE SEQUENCE [LARGE SCALE GENOMIC DNA]</scope>
    <source>
        <strain evidence="1 2">Sb_GMNB300</strain>
    </source>
</reference>
<sequence length="129" mass="13951">MVLRRVLLQLSFCGLLTVFWGKLLLQEIEKRDFGDTRRLGIEHTASGGSLPTIGLGSILCAAVYPPRFCATRNRRSKPPAKPIVCLAGGIGAGDISVLVVYRTYNGGSSVVAWIVTSIAQVEHGHIRCM</sequence>
<dbReference type="EMBL" id="VXIS01000025">
    <property type="protein sequence ID" value="KAA8912340.1"/>
    <property type="molecule type" value="Genomic_DNA"/>
</dbReference>
<organism evidence="1 2">
    <name type="scientific">Sphaerosporella brunnea</name>
    <dbReference type="NCBI Taxonomy" id="1250544"/>
    <lineage>
        <taxon>Eukaryota</taxon>
        <taxon>Fungi</taxon>
        <taxon>Dikarya</taxon>
        <taxon>Ascomycota</taxon>
        <taxon>Pezizomycotina</taxon>
        <taxon>Pezizomycetes</taxon>
        <taxon>Pezizales</taxon>
        <taxon>Pyronemataceae</taxon>
        <taxon>Sphaerosporella</taxon>
    </lineage>
</organism>
<gene>
    <name evidence="1" type="ORF">FN846DRAFT_996019</name>
</gene>
<comment type="caution">
    <text evidence="1">The sequence shown here is derived from an EMBL/GenBank/DDBJ whole genome shotgun (WGS) entry which is preliminary data.</text>
</comment>
<proteinExistence type="predicted"/>
<name>A0A5J5F722_9PEZI</name>
<dbReference type="Proteomes" id="UP000326924">
    <property type="component" value="Unassembled WGS sequence"/>
</dbReference>